<protein>
    <submittedName>
        <fullName evidence="11">Transmembrane prolyl 4-hydroxylase</fullName>
    </submittedName>
</protein>
<dbReference type="GO" id="GO:0004656">
    <property type="term" value="F:procollagen-proline 4-dioxygenase activity"/>
    <property type="evidence" value="ECO:0007669"/>
    <property type="project" value="TreeGrafter"/>
</dbReference>
<dbReference type="PANTHER" id="PTHR10869:SF246">
    <property type="entry name" value="TRANSMEMBRANE PROLYL 4-HYDROXYLASE"/>
    <property type="match status" value="1"/>
</dbReference>
<feature type="chain" id="PRO_5040279196" evidence="9">
    <location>
        <begin position="32"/>
        <end position="510"/>
    </location>
</feature>
<comment type="caution">
    <text evidence="11">The sequence shown here is derived from an EMBL/GenBank/DDBJ whole genome shotgun (WGS) entry which is preliminary data.</text>
</comment>
<evidence type="ECO:0000256" key="6">
    <source>
        <dbReference type="ARBA" id="ARBA00023002"/>
    </source>
</evidence>
<keyword evidence="2" id="KW-0479">Metal-binding</keyword>
<dbReference type="InterPro" id="IPR045054">
    <property type="entry name" value="P4HA-like"/>
</dbReference>
<dbReference type="InterPro" id="IPR005123">
    <property type="entry name" value="Oxoglu/Fe-dep_dioxygenase_dom"/>
</dbReference>
<dbReference type="AlphaFoldDB" id="A0A9Q1C853"/>
<evidence type="ECO:0000256" key="5">
    <source>
        <dbReference type="ARBA" id="ARBA00022964"/>
    </source>
</evidence>
<reference evidence="11" key="1">
    <citation type="submission" date="2021-10" db="EMBL/GenBank/DDBJ databases">
        <title>Tropical sea cucumber genome reveals ecological adaptation and Cuvierian tubules defense mechanism.</title>
        <authorList>
            <person name="Chen T."/>
        </authorList>
    </citation>
    <scope>NUCLEOTIDE SEQUENCE</scope>
    <source>
        <strain evidence="11">Nanhai2018</strain>
        <tissue evidence="11">Muscle</tissue>
    </source>
</reference>
<organism evidence="11 12">
    <name type="scientific">Holothuria leucospilota</name>
    <name type="common">Black long sea cucumber</name>
    <name type="synonym">Mertensiothuria leucospilota</name>
    <dbReference type="NCBI Taxonomy" id="206669"/>
    <lineage>
        <taxon>Eukaryota</taxon>
        <taxon>Metazoa</taxon>
        <taxon>Echinodermata</taxon>
        <taxon>Eleutherozoa</taxon>
        <taxon>Echinozoa</taxon>
        <taxon>Holothuroidea</taxon>
        <taxon>Aspidochirotacea</taxon>
        <taxon>Aspidochirotida</taxon>
        <taxon>Holothuriidae</taxon>
        <taxon>Holothuria</taxon>
    </lineage>
</organism>
<dbReference type="Gene3D" id="2.60.120.620">
    <property type="entry name" value="q2cbj1_9rhob like domain"/>
    <property type="match status" value="2"/>
</dbReference>
<dbReference type="PROSITE" id="PS00018">
    <property type="entry name" value="EF_HAND_1"/>
    <property type="match status" value="1"/>
</dbReference>
<evidence type="ECO:0000256" key="9">
    <source>
        <dbReference type="SAM" id="SignalP"/>
    </source>
</evidence>
<keyword evidence="4" id="KW-0847">Vitamin C</keyword>
<keyword evidence="5" id="KW-0223">Dioxygenase</keyword>
<keyword evidence="3" id="KW-0106">Calcium</keyword>
<gene>
    <name evidence="11" type="ORF">HOLleu_14737</name>
</gene>
<dbReference type="InterPro" id="IPR006620">
    <property type="entry name" value="Pro_4_hyd_alph"/>
</dbReference>
<proteinExistence type="predicted"/>
<keyword evidence="11" id="KW-0812">Transmembrane</keyword>
<dbReference type="GO" id="GO:0005506">
    <property type="term" value="F:iron ion binding"/>
    <property type="evidence" value="ECO:0007669"/>
    <property type="project" value="InterPro"/>
</dbReference>
<dbReference type="GO" id="GO:0005783">
    <property type="term" value="C:endoplasmic reticulum"/>
    <property type="evidence" value="ECO:0007669"/>
    <property type="project" value="TreeGrafter"/>
</dbReference>
<keyword evidence="11" id="KW-0472">Membrane</keyword>
<evidence type="ECO:0000313" key="11">
    <source>
        <dbReference type="EMBL" id="KAJ8040442.1"/>
    </source>
</evidence>
<evidence type="ECO:0000256" key="2">
    <source>
        <dbReference type="ARBA" id="ARBA00022723"/>
    </source>
</evidence>
<keyword evidence="7" id="KW-0408">Iron</keyword>
<comment type="cofactor">
    <cofactor evidence="1">
        <name>L-ascorbate</name>
        <dbReference type="ChEBI" id="CHEBI:38290"/>
    </cofactor>
</comment>
<dbReference type="Proteomes" id="UP001152320">
    <property type="component" value="Chromosome 6"/>
</dbReference>
<dbReference type="PANTHER" id="PTHR10869">
    <property type="entry name" value="PROLYL 4-HYDROXYLASE ALPHA SUBUNIT"/>
    <property type="match status" value="1"/>
</dbReference>
<dbReference type="InterPro" id="IPR044862">
    <property type="entry name" value="Pro_4_hyd_alph_FE2OG_OXY"/>
</dbReference>
<sequence length="510" mass="58387">MKMSSAAQLVLHHLFWCSLIQLSLLTKLSGAETITVTTNGETIEGSPQPAVEHVEEVITPIVTDPGRMRLVQIDPVEVGHIRRIEIEPGHFYEMKTVAVNPPVFLIPDFLTLEECERIKSLAQEKGLEKSRTVLRHSVDQAVDTNLDPYFNKDTFTKFDEDGNQFLNIAEARKALTYVEGIGNMSDQAFTYFIDIVVDLDSDRFLSDLEFRRIPLIMTKISEWIANHQDLEKWDPDDLARMKKGPDRLSHQVWMKRPVYDESKNITNRLIGLTGLHPDIINTSEELQVVHYTPGGHYHAHHDSTNFIADRPCSHTAHLYPPDPTRHLHSARICRYMTVLYYLADTEEGGETAFPAADNETFSESTMVKDNKTIEPSNLSMHCKDANLYVRPKKRMAVMWYNHFFDHNTGWMGDRNLFAFHGGCDVIKGEKWIANNWINVDNNYEIQMKFHYESLHKTDEPVINTDITPKAAETTEDQKSPPDETEQETPHNAAGESIKSEENVVQLKQEL</sequence>
<evidence type="ECO:0000313" key="12">
    <source>
        <dbReference type="Proteomes" id="UP001152320"/>
    </source>
</evidence>
<dbReference type="SMART" id="SM00702">
    <property type="entry name" value="P4Hc"/>
    <property type="match status" value="1"/>
</dbReference>
<dbReference type="PROSITE" id="PS51471">
    <property type="entry name" value="FE2OG_OXY"/>
    <property type="match status" value="1"/>
</dbReference>
<dbReference type="InterPro" id="IPR018247">
    <property type="entry name" value="EF_Hand_1_Ca_BS"/>
</dbReference>
<keyword evidence="12" id="KW-1185">Reference proteome</keyword>
<evidence type="ECO:0000256" key="8">
    <source>
        <dbReference type="SAM" id="MobiDB-lite"/>
    </source>
</evidence>
<evidence type="ECO:0000259" key="10">
    <source>
        <dbReference type="PROSITE" id="PS51471"/>
    </source>
</evidence>
<name>A0A9Q1C853_HOLLE</name>
<dbReference type="InterPro" id="IPR011992">
    <property type="entry name" value="EF-hand-dom_pair"/>
</dbReference>
<feature type="region of interest" description="Disordered" evidence="8">
    <location>
        <begin position="466"/>
        <end position="510"/>
    </location>
</feature>
<dbReference type="EMBL" id="JAIZAY010000006">
    <property type="protein sequence ID" value="KAJ8040442.1"/>
    <property type="molecule type" value="Genomic_DNA"/>
</dbReference>
<feature type="domain" description="Fe2OG dioxygenase" evidence="10">
    <location>
        <begin position="282"/>
        <end position="439"/>
    </location>
</feature>
<evidence type="ECO:0000256" key="7">
    <source>
        <dbReference type="ARBA" id="ARBA00023004"/>
    </source>
</evidence>
<dbReference type="Pfam" id="PF13640">
    <property type="entry name" value="2OG-FeII_Oxy_3"/>
    <property type="match status" value="1"/>
</dbReference>
<keyword evidence="9" id="KW-0732">Signal</keyword>
<feature type="signal peptide" evidence="9">
    <location>
        <begin position="1"/>
        <end position="31"/>
    </location>
</feature>
<dbReference type="OrthoDB" id="420380at2759"/>
<evidence type="ECO:0000256" key="4">
    <source>
        <dbReference type="ARBA" id="ARBA00022896"/>
    </source>
</evidence>
<dbReference type="GO" id="GO:0031418">
    <property type="term" value="F:L-ascorbic acid binding"/>
    <property type="evidence" value="ECO:0007669"/>
    <property type="project" value="UniProtKB-KW"/>
</dbReference>
<evidence type="ECO:0000256" key="3">
    <source>
        <dbReference type="ARBA" id="ARBA00022837"/>
    </source>
</evidence>
<keyword evidence="6" id="KW-0560">Oxidoreductase</keyword>
<accession>A0A9Q1C853</accession>
<dbReference type="SUPFAM" id="SSF47473">
    <property type="entry name" value="EF-hand"/>
    <property type="match status" value="1"/>
</dbReference>
<evidence type="ECO:0000256" key="1">
    <source>
        <dbReference type="ARBA" id="ARBA00001961"/>
    </source>
</evidence>